<name>A0A6I6G5G0_9BACT</name>
<dbReference type="Proteomes" id="UP000426027">
    <property type="component" value="Chromosome"/>
</dbReference>
<dbReference type="KEGG" id="fls:GLV81_07335"/>
<dbReference type="EMBL" id="CP046566">
    <property type="protein sequence ID" value="QGW27936.1"/>
    <property type="molecule type" value="Genomic_DNA"/>
</dbReference>
<proteinExistence type="predicted"/>
<protein>
    <submittedName>
        <fullName evidence="2">Uncharacterized protein</fullName>
    </submittedName>
</protein>
<sequence>MAHNQPQETTNDKAFGSNWVKSSRFLFYLQVATLLAFVAGCSGYMYSNRYQGKPKVEVPESTQYTPKYKS</sequence>
<keyword evidence="1" id="KW-0472">Membrane</keyword>
<gene>
    <name evidence="2" type="ORF">GLV81_07335</name>
</gene>
<organism evidence="2 3">
    <name type="scientific">Phnomibacter ginsenosidimutans</name>
    <dbReference type="NCBI Taxonomy" id="2676868"/>
    <lineage>
        <taxon>Bacteria</taxon>
        <taxon>Pseudomonadati</taxon>
        <taxon>Bacteroidota</taxon>
        <taxon>Chitinophagia</taxon>
        <taxon>Chitinophagales</taxon>
        <taxon>Chitinophagaceae</taxon>
        <taxon>Phnomibacter</taxon>
    </lineage>
</organism>
<keyword evidence="1" id="KW-0812">Transmembrane</keyword>
<reference evidence="2 3" key="1">
    <citation type="submission" date="2019-11" db="EMBL/GenBank/DDBJ databases">
        <authorList>
            <person name="Im W.T."/>
        </authorList>
    </citation>
    <scope>NUCLEOTIDE SEQUENCE [LARGE SCALE GENOMIC DNA]</scope>
    <source>
        <strain evidence="2 3">SB-02</strain>
    </source>
</reference>
<evidence type="ECO:0000313" key="3">
    <source>
        <dbReference type="Proteomes" id="UP000426027"/>
    </source>
</evidence>
<keyword evidence="1" id="KW-1133">Transmembrane helix</keyword>
<dbReference type="AlphaFoldDB" id="A0A6I6G5G0"/>
<evidence type="ECO:0000313" key="2">
    <source>
        <dbReference type="EMBL" id="QGW27936.1"/>
    </source>
</evidence>
<evidence type="ECO:0000256" key="1">
    <source>
        <dbReference type="SAM" id="Phobius"/>
    </source>
</evidence>
<dbReference type="RefSeq" id="WP_157478173.1">
    <property type="nucleotide sequence ID" value="NZ_CP046566.1"/>
</dbReference>
<keyword evidence="3" id="KW-1185">Reference proteome</keyword>
<feature type="transmembrane region" description="Helical" evidence="1">
    <location>
        <begin position="25"/>
        <end position="46"/>
    </location>
</feature>
<accession>A0A6I6G5G0</accession>